<dbReference type="PANTHER" id="PTHR43982:SF1">
    <property type="entry name" value="UBIQUITIN CARBOXYL-TERMINAL HYDROLASE 14"/>
    <property type="match status" value="1"/>
</dbReference>
<protein>
    <recommendedName>
        <fullName evidence="2">ubiquitinyl hydrolase 1</fullName>
        <ecNumber evidence="2">3.4.19.12</ecNumber>
    </recommendedName>
</protein>
<dbReference type="Proteomes" id="UP000541444">
    <property type="component" value="Unassembled WGS sequence"/>
</dbReference>
<keyword evidence="5" id="KW-0378">Hydrolase</keyword>
<dbReference type="AlphaFoldDB" id="A0A7J7M5D7"/>
<keyword evidence="8" id="KW-1185">Reference proteome</keyword>
<comment type="caution">
    <text evidence="7">The sequence shown here is derived from an EMBL/GenBank/DDBJ whole genome shotgun (WGS) entry which is preliminary data.</text>
</comment>
<dbReference type="GO" id="GO:0004843">
    <property type="term" value="F:cysteine-type deubiquitinase activity"/>
    <property type="evidence" value="ECO:0007669"/>
    <property type="project" value="UniProtKB-EC"/>
</dbReference>
<dbReference type="GO" id="GO:0070628">
    <property type="term" value="F:proteasome binding"/>
    <property type="evidence" value="ECO:0007669"/>
    <property type="project" value="TreeGrafter"/>
</dbReference>
<dbReference type="OrthoDB" id="333239at2759"/>
<proteinExistence type="predicted"/>
<dbReference type="EC" id="3.4.19.12" evidence="2"/>
<keyword evidence="6" id="KW-0788">Thiol protease</keyword>
<dbReference type="GO" id="GO:0061136">
    <property type="term" value="P:regulation of proteasomal protein catabolic process"/>
    <property type="evidence" value="ECO:0007669"/>
    <property type="project" value="TreeGrafter"/>
</dbReference>
<organism evidence="7 8">
    <name type="scientific">Kingdonia uniflora</name>
    <dbReference type="NCBI Taxonomy" id="39325"/>
    <lineage>
        <taxon>Eukaryota</taxon>
        <taxon>Viridiplantae</taxon>
        <taxon>Streptophyta</taxon>
        <taxon>Embryophyta</taxon>
        <taxon>Tracheophyta</taxon>
        <taxon>Spermatophyta</taxon>
        <taxon>Magnoliopsida</taxon>
        <taxon>Ranunculales</taxon>
        <taxon>Circaeasteraceae</taxon>
        <taxon>Kingdonia</taxon>
    </lineage>
</organism>
<gene>
    <name evidence="7" type="ORF">GIB67_002858</name>
</gene>
<name>A0A7J7M5D7_9MAGN</name>
<sequence length="245" mass="27152">MLGSDSKAAISIVQLIEDPSWDARDTLQSILKSIAQFGQFIIFLKYKETNRLFGYLAKALNAAAGYIELNYGDSSIELKKIVNEDADGKVVYCAESSEESSETESIYALKCHISHEVNHLHEGLKHGLKSDLEKVSPSLGRSAVYLKESRINGLPRLSPPGSGVQGLNPSSYFAVLDSSVCSLFLEERIESKGPNFAEVRGDLTLILIQNLQVALSIKCVPVKAVYKRRNFFDFDREQIEVTSML</sequence>
<evidence type="ECO:0000256" key="2">
    <source>
        <dbReference type="ARBA" id="ARBA00012759"/>
    </source>
</evidence>
<dbReference type="GO" id="GO:0043161">
    <property type="term" value="P:proteasome-mediated ubiquitin-dependent protein catabolic process"/>
    <property type="evidence" value="ECO:0007669"/>
    <property type="project" value="InterPro"/>
</dbReference>
<evidence type="ECO:0000313" key="8">
    <source>
        <dbReference type="Proteomes" id="UP000541444"/>
    </source>
</evidence>
<dbReference type="GO" id="GO:0016579">
    <property type="term" value="P:protein deubiquitination"/>
    <property type="evidence" value="ECO:0007669"/>
    <property type="project" value="InterPro"/>
</dbReference>
<evidence type="ECO:0000256" key="5">
    <source>
        <dbReference type="ARBA" id="ARBA00022801"/>
    </source>
</evidence>
<dbReference type="InterPro" id="IPR044635">
    <property type="entry name" value="UBP14-like"/>
</dbReference>
<dbReference type="EMBL" id="JACGCM010001763">
    <property type="protein sequence ID" value="KAF6150076.1"/>
    <property type="molecule type" value="Genomic_DNA"/>
</dbReference>
<dbReference type="PANTHER" id="PTHR43982">
    <property type="entry name" value="UBIQUITIN CARBOXYL-TERMINAL HYDROLASE"/>
    <property type="match status" value="1"/>
</dbReference>
<evidence type="ECO:0000256" key="4">
    <source>
        <dbReference type="ARBA" id="ARBA00022786"/>
    </source>
</evidence>
<evidence type="ECO:0000256" key="3">
    <source>
        <dbReference type="ARBA" id="ARBA00022670"/>
    </source>
</evidence>
<keyword evidence="4" id="KW-0833">Ubl conjugation pathway</keyword>
<accession>A0A7J7M5D7</accession>
<keyword evidence="3" id="KW-0645">Protease</keyword>
<evidence type="ECO:0000256" key="1">
    <source>
        <dbReference type="ARBA" id="ARBA00000707"/>
    </source>
</evidence>
<evidence type="ECO:0000313" key="7">
    <source>
        <dbReference type="EMBL" id="KAF6150076.1"/>
    </source>
</evidence>
<comment type="catalytic activity">
    <reaction evidence="1">
        <text>Thiol-dependent hydrolysis of ester, thioester, amide, peptide and isopeptide bonds formed by the C-terminal Gly of ubiquitin (a 76-residue protein attached to proteins as an intracellular targeting signal).</text>
        <dbReference type="EC" id="3.4.19.12"/>
    </reaction>
</comment>
<reference evidence="7 8" key="1">
    <citation type="journal article" date="2020" name="IScience">
        <title>Genome Sequencing of the Endangered Kingdonia uniflora (Circaeasteraceae, Ranunculales) Reveals Potential Mechanisms of Evolutionary Specialization.</title>
        <authorList>
            <person name="Sun Y."/>
            <person name="Deng T."/>
            <person name="Zhang A."/>
            <person name="Moore M.J."/>
            <person name="Landis J.B."/>
            <person name="Lin N."/>
            <person name="Zhang H."/>
            <person name="Zhang X."/>
            <person name="Huang J."/>
            <person name="Zhang X."/>
            <person name="Sun H."/>
            <person name="Wang H."/>
        </authorList>
    </citation>
    <scope>NUCLEOTIDE SEQUENCE [LARGE SCALE GENOMIC DNA]</scope>
    <source>
        <strain evidence="7">TB1705</strain>
        <tissue evidence="7">Leaf</tissue>
    </source>
</reference>
<evidence type="ECO:0000256" key="6">
    <source>
        <dbReference type="ARBA" id="ARBA00022807"/>
    </source>
</evidence>
<dbReference type="Gene3D" id="3.90.70.10">
    <property type="entry name" value="Cysteine proteinases"/>
    <property type="match status" value="1"/>
</dbReference>